<feature type="region of interest" description="Disordered" evidence="1">
    <location>
        <begin position="1"/>
        <end position="49"/>
    </location>
</feature>
<organism evidence="2 3">
    <name type="scientific">Musa troglodytarum</name>
    <name type="common">fe'i banana</name>
    <dbReference type="NCBI Taxonomy" id="320322"/>
    <lineage>
        <taxon>Eukaryota</taxon>
        <taxon>Viridiplantae</taxon>
        <taxon>Streptophyta</taxon>
        <taxon>Embryophyta</taxon>
        <taxon>Tracheophyta</taxon>
        <taxon>Spermatophyta</taxon>
        <taxon>Magnoliopsida</taxon>
        <taxon>Liliopsida</taxon>
        <taxon>Zingiberales</taxon>
        <taxon>Musaceae</taxon>
        <taxon>Musa</taxon>
    </lineage>
</organism>
<sequence length="49" mass="5296">MAGHLRHRRAGRLRVRHRRPRDAGAEGPHQLPLSPQHGRAAASGAGCRG</sequence>
<proteinExistence type="predicted"/>
<dbReference type="EMBL" id="CP097510">
    <property type="protein sequence ID" value="URE34556.1"/>
    <property type="molecule type" value="Genomic_DNA"/>
</dbReference>
<protein>
    <submittedName>
        <fullName evidence="2">Ap2 domain containing protein</fullName>
    </submittedName>
</protein>
<gene>
    <name evidence="2" type="ORF">MUK42_06188</name>
</gene>
<evidence type="ECO:0000313" key="3">
    <source>
        <dbReference type="Proteomes" id="UP001055439"/>
    </source>
</evidence>
<keyword evidence="3" id="KW-1185">Reference proteome</keyword>
<dbReference type="AlphaFoldDB" id="A0A9E7HHD3"/>
<evidence type="ECO:0000313" key="2">
    <source>
        <dbReference type="EMBL" id="URE34556.1"/>
    </source>
</evidence>
<dbReference type="OrthoDB" id="642697at2759"/>
<feature type="compositionally biased region" description="Low complexity" evidence="1">
    <location>
        <begin position="38"/>
        <end position="49"/>
    </location>
</feature>
<dbReference type="Proteomes" id="UP001055439">
    <property type="component" value="Chromosome 8"/>
</dbReference>
<evidence type="ECO:0000256" key="1">
    <source>
        <dbReference type="SAM" id="MobiDB-lite"/>
    </source>
</evidence>
<reference evidence="2" key="1">
    <citation type="submission" date="2022-05" db="EMBL/GenBank/DDBJ databases">
        <title>The Musa troglodytarum L. genome provides insights into the mechanism of non-climacteric behaviour and enrichment of carotenoids.</title>
        <authorList>
            <person name="Wang J."/>
        </authorList>
    </citation>
    <scope>NUCLEOTIDE SEQUENCE</scope>
    <source>
        <tissue evidence="2">Leaf</tissue>
    </source>
</reference>
<accession>A0A9E7HHD3</accession>
<feature type="compositionally biased region" description="Basic residues" evidence="1">
    <location>
        <begin position="1"/>
        <end position="20"/>
    </location>
</feature>
<name>A0A9E7HHD3_9LILI</name>